<feature type="signal peptide" evidence="2">
    <location>
        <begin position="1"/>
        <end position="16"/>
    </location>
</feature>
<feature type="compositionally biased region" description="Low complexity" evidence="1">
    <location>
        <begin position="226"/>
        <end position="252"/>
    </location>
</feature>
<protein>
    <recommendedName>
        <fullName evidence="5">Retrotransposon Copia-like N-terminal domain-containing protein</fullName>
    </recommendedName>
</protein>
<keyword evidence="2" id="KW-0732">Signal</keyword>
<gene>
    <name evidence="3" type="ORF">M0R45_014478</name>
</gene>
<organism evidence="3 4">
    <name type="scientific">Rubus argutus</name>
    <name type="common">Southern blackberry</name>
    <dbReference type="NCBI Taxonomy" id="59490"/>
    <lineage>
        <taxon>Eukaryota</taxon>
        <taxon>Viridiplantae</taxon>
        <taxon>Streptophyta</taxon>
        <taxon>Embryophyta</taxon>
        <taxon>Tracheophyta</taxon>
        <taxon>Spermatophyta</taxon>
        <taxon>Magnoliopsida</taxon>
        <taxon>eudicotyledons</taxon>
        <taxon>Gunneridae</taxon>
        <taxon>Pentapetalae</taxon>
        <taxon>rosids</taxon>
        <taxon>fabids</taxon>
        <taxon>Rosales</taxon>
        <taxon>Rosaceae</taxon>
        <taxon>Rosoideae</taxon>
        <taxon>Rosoideae incertae sedis</taxon>
        <taxon>Rubus</taxon>
    </lineage>
</organism>
<keyword evidence="4" id="KW-1185">Reference proteome</keyword>
<dbReference type="Proteomes" id="UP001457282">
    <property type="component" value="Unassembled WGS sequence"/>
</dbReference>
<evidence type="ECO:0008006" key="5">
    <source>
        <dbReference type="Google" id="ProtNLM"/>
    </source>
</evidence>
<feature type="chain" id="PRO_5043755112" description="Retrotransposon Copia-like N-terminal domain-containing protein" evidence="2">
    <location>
        <begin position="17"/>
        <end position="329"/>
    </location>
</feature>
<proteinExistence type="predicted"/>
<evidence type="ECO:0000256" key="2">
    <source>
        <dbReference type="SAM" id="SignalP"/>
    </source>
</evidence>
<dbReference type="AlphaFoldDB" id="A0AAW1XMY4"/>
<dbReference type="EMBL" id="JBEDUW010000003">
    <property type="protein sequence ID" value="KAK9937706.1"/>
    <property type="molecule type" value="Genomic_DNA"/>
</dbReference>
<dbReference type="PANTHER" id="PTHR47481:SF31">
    <property type="entry name" value="OS01G0873500 PROTEIN"/>
    <property type="match status" value="1"/>
</dbReference>
<accession>A0AAW1XMY4</accession>
<sequence length="329" mass="35265">MASTSIAFSLHYCVLANVLLDDSNYPTWLFRMEAFLNGQNCYGFVDGSCPCPPQYVTSSDGSTPTLSADYVAWKTQDQSIVNLLGQTLSPVAMSCVVGSRSAQEMWARLKQKFAAPNRQNILQLKTNLQSLKKGSDNIETYLDKIKASRDALETVGVFLDDEDIVVTVLRGLPSEFAAIKTVIRAQFVSCTMGELQTLLKAAEVDIENEMGSSSALPLTAMVAAQSSSPTTHTLQTSTSTATTPTTSSSSTPAAPPGFSPLPQSSSFPYTPIPAIPYGSTSYPGFDQSSAMTGFFAGRGNNRFNNPGPAMGRFNNFGHNFGPRNNNTAP</sequence>
<dbReference type="Pfam" id="PF14223">
    <property type="entry name" value="Retrotran_gag_2"/>
    <property type="match status" value="1"/>
</dbReference>
<evidence type="ECO:0000313" key="3">
    <source>
        <dbReference type="EMBL" id="KAK9937706.1"/>
    </source>
</evidence>
<comment type="caution">
    <text evidence="3">The sequence shown here is derived from an EMBL/GenBank/DDBJ whole genome shotgun (WGS) entry which is preliminary data.</text>
</comment>
<evidence type="ECO:0000256" key="1">
    <source>
        <dbReference type="SAM" id="MobiDB-lite"/>
    </source>
</evidence>
<evidence type="ECO:0000313" key="4">
    <source>
        <dbReference type="Proteomes" id="UP001457282"/>
    </source>
</evidence>
<feature type="region of interest" description="Disordered" evidence="1">
    <location>
        <begin position="224"/>
        <end position="265"/>
    </location>
</feature>
<name>A0AAW1XMY4_RUBAR</name>
<reference evidence="3 4" key="1">
    <citation type="journal article" date="2023" name="G3 (Bethesda)">
        <title>A chromosome-length genome assembly and annotation of blackberry (Rubus argutus, cv. 'Hillquist').</title>
        <authorList>
            <person name="Bruna T."/>
            <person name="Aryal R."/>
            <person name="Dudchenko O."/>
            <person name="Sargent D.J."/>
            <person name="Mead D."/>
            <person name="Buti M."/>
            <person name="Cavallini A."/>
            <person name="Hytonen T."/>
            <person name="Andres J."/>
            <person name="Pham M."/>
            <person name="Weisz D."/>
            <person name="Mascagni F."/>
            <person name="Usai G."/>
            <person name="Natali L."/>
            <person name="Bassil N."/>
            <person name="Fernandez G.E."/>
            <person name="Lomsadze A."/>
            <person name="Armour M."/>
            <person name="Olukolu B."/>
            <person name="Poorten T."/>
            <person name="Britton C."/>
            <person name="Davik J."/>
            <person name="Ashrafi H."/>
            <person name="Aiden E.L."/>
            <person name="Borodovsky M."/>
            <person name="Worthington M."/>
        </authorList>
    </citation>
    <scope>NUCLEOTIDE SEQUENCE [LARGE SCALE GENOMIC DNA]</scope>
    <source>
        <strain evidence="3">PI 553951</strain>
    </source>
</reference>
<dbReference type="PANTHER" id="PTHR47481">
    <property type="match status" value="1"/>
</dbReference>